<evidence type="ECO:0000259" key="3">
    <source>
        <dbReference type="Pfam" id="PF00881"/>
    </source>
</evidence>
<comment type="similarity">
    <text evidence="1">Belongs to the nitroreductase family.</text>
</comment>
<evidence type="ECO:0000313" key="4">
    <source>
        <dbReference type="EMBL" id="HDS11164.1"/>
    </source>
</evidence>
<feature type="domain" description="Nitroreductase" evidence="3">
    <location>
        <begin position="93"/>
        <end position="146"/>
    </location>
</feature>
<feature type="domain" description="Nitroreductase" evidence="3">
    <location>
        <begin position="10"/>
        <end position="80"/>
    </location>
</feature>
<dbReference type="InterPro" id="IPR029479">
    <property type="entry name" value="Nitroreductase"/>
</dbReference>
<proteinExistence type="inferred from homology"/>
<accession>A0A7C1I2D8</accession>
<sequence length="172" mass="19678">MRSEELIEFLKTRRSIRKFKQQPVSRDILEKILDTARYAPSARNSQPWVFIVVEDPSIKESLSRIHQWAWPLANAPLGVAVACNKDLSPDSYLLDCSNATMYIMLSAHAYGLGTVWIQTMRDNDKIREILGLPSNYVVVSLLAMGYPDEHPAPKPRKPLSDIVFYNRFEAKK</sequence>
<organism evidence="4">
    <name type="scientific">Fervidicoccus fontis</name>
    <dbReference type="NCBI Taxonomy" id="683846"/>
    <lineage>
        <taxon>Archaea</taxon>
        <taxon>Thermoproteota</taxon>
        <taxon>Thermoprotei</taxon>
        <taxon>Fervidicoccales</taxon>
        <taxon>Fervidicoccaceae</taxon>
        <taxon>Fervidicoccus</taxon>
    </lineage>
</organism>
<dbReference type="GO" id="GO:0016491">
    <property type="term" value="F:oxidoreductase activity"/>
    <property type="evidence" value="ECO:0007669"/>
    <property type="project" value="UniProtKB-KW"/>
</dbReference>
<dbReference type="EMBL" id="DSDY01000183">
    <property type="protein sequence ID" value="HDS11164.1"/>
    <property type="molecule type" value="Genomic_DNA"/>
</dbReference>
<gene>
    <name evidence="4" type="ORF">ENO04_06100</name>
</gene>
<dbReference type="InterPro" id="IPR000415">
    <property type="entry name" value="Nitroreductase-like"/>
</dbReference>
<dbReference type="Pfam" id="PF00881">
    <property type="entry name" value="Nitroreductase"/>
    <property type="match status" value="2"/>
</dbReference>
<dbReference type="PANTHER" id="PTHR43673:SF10">
    <property type="entry name" value="NADH DEHYDROGENASE_NAD(P)H NITROREDUCTASE XCC3605-RELATED"/>
    <property type="match status" value="1"/>
</dbReference>
<protein>
    <submittedName>
        <fullName evidence="4">Nitroreductase family protein</fullName>
    </submittedName>
</protein>
<dbReference type="SUPFAM" id="SSF55469">
    <property type="entry name" value="FMN-dependent nitroreductase-like"/>
    <property type="match status" value="1"/>
</dbReference>
<dbReference type="AlphaFoldDB" id="A0A7C1I2D8"/>
<name>A0A7C1I2D8_9CREN</name>
<evidence type="ECO:0000256" key="2">
    <source>
        <dbReference type="ARBA" id="ARBA00023002"/>
    </source>
</evidence>
<comment type="caution">
    <text evidence="4">The sequence shown here is derived from an EMBL/GenBank/DDBJ whole genome shotgun (WGS) entry which is preliminary data.</text>
</comment>
<evidence type="ECO:0000256" key="1">
    <source>
        <dbReference type="ARBA" id="ARBA00007118"/>
    </source>
</evidence>
<reference evidence="4" key="1">
    <citation type="journal article" date="2020" name="mSystems">
        <title>Genome- and Community-Level Interaction Insights into Carbon Utilization and Element Cycling Functions of Hydrothermarchaeota in Hydrothermal Sediment.</title>
        <authorList>
            <person name="Zhou Z."/>
            <person name="Liu Y."/>
            <person name="Xu W."/>
            <person name="Pan J."/>
            <person name="Luo Z.H."/>
            <person name="Li M."/>
        </authorList>
    </citation>
    <scope>NUCLEOTIDE SEQUENCE [LARGE SCALE GENOMIC DNA]</scope>
    <source>
        <strain evidence="4">SpSt-123</strain>
    </source>
</reference>
<dbReference type="PANTHER" id="PTHR43673">
    <property type="entry name" value="NAD(P)H NITROREDUCTASE YDGI-RELATED"/>
    <property type="match status" value="1"/>
</dbReference>
<dbReference type="Gene3D" id="3.40.109.10">
    <property type="entry name" value="NADH Oxidase"/>
    <property type="match status" value="1"/>
</dbReference>
<keyword evidence="2" id="KW-0560">Oxidoreductase</keyword>